<organism evidence="7 8">
    <name type="scientific">Candidatus Flavonifractor intestinigallinarum</name>
    <dbReference type="NCBI Taxonomy" id="2838586"/>
    <lineage>
        <taxon>Bacteria</taxon>
        <taxon>Bacillati</taxon>
        <taxon>Bacillota</taxon>
        <taxon>Clostridia</taxon>
        <taxon>Eubacteriales</taxon>
        <taxon>Oscillospiraceae</taxon>
        <taxon>Flavonifractor</taxon>
    </lineage>
</organism>
<evidence type="ECO:0000313" key="8">
    <source>
        <dbReference type="Proteomes" id="UP000823921"/>
    </source>
</evidence>
<keyword evidence="5" id="KW-0326">Glycosidase</keyword>
<dbReference type="SUPFAM" id="SSF51445">
    <property type="entry name" value="(Trans)glycosidases"/>
    <property type="match status" value="1"/>
</dbReference>
<dbReference type="PANTHER" id="PTHR30480">
    <property type="entry name" value="BETA-HEXOSAMINIDASE-RELATED"/>
    <property type="match status" value="1"/>
</dbReference>
<dbReference type="InterPro" id="IPR001764">
    <property type="entry name" value="Glyco_hydro_3_N"/>
</dbReference>
<gene>
    <name evidence="7" type="ORF">H9712_01045</name>
</gene>
<evidence type="ECO:0000256" key="2">
    <source>
        <dbReference type="ARBA" id="ARBA00005336"/>
    </source>
</evidence>
<evidence type="ECO:0000256" key="3">
    <source>
        <dbReference type="ARBA" id="ARBA00012663"/>
    </source>
</evidence>
<dbReference type="Gene3D" id="3.20.20.300">
    <property type="entry name" value="Glycoside hydrolase, family 3, N-terminal domain"/>
    <property type="match status" value="1"/>
</dbReference>
<protein>
    <recommendedName>
        <fullName evidence="3">beta-N-acetylhexosaminidase</fullName>
        <ecNumber evidence="3">3.2.1.52</ecNumber>
    </recommendedName>
</protein>
<evidence type="ECO:0000259" key="6">
    <source>
        <dbReference type="Pfam" id="PF00933"/>
    </source>
</evidence>
<evidence type="ECO:0000313" key="7">
    <source>
        <dbReference type="EMBL" id="HJB79551.1"/>
    </source>
</evidence>
<proteinExistence type="inferred from homology"/>
<accession>A0A9D2SAI3</accession>
<comment type="similarity">
    <text evidence="2">Belongs to the glycosyl hydrolase 3 family.</text>
</comment>
<dbReference type="EMBL" id="DWXO01000012">
    <property type="protein sequence ID" value="HJB79551.1"/>
    <property type="molecule type" value="Genomic_DNA"/>
</dbReference>
<dbReference type="Pfam" id="PF00933">
    <property type="entry name" value="Glyco_hydro_3"/>
    <property type="match status" value="1"/>
</dbReference>
<comment type="caution">
    <text evidence="7">The sequence shown here is derived from an EMBL/GenBank/DDBJ whole genome shotgun (WGS) entry which is preliminary data.</text>
</comment>
<evidence type="ECO:0000256" key="4">
    <source>
        <dbReference type="ARBA" id="ARBA00022801"/>
    </source>
</evidence>
<dbReference type="InterPro" id="IPR050226">
    <property type="entry name" value="NagZ_Beta-hexosaminidase"/>
</dbReference>
<dbReference type="AlphaFoldDB" id="A0A9D2SAI3"/>
<dbReference type="GO" id="GO:0005975">
    <property type="term" value="P:carbohydrate metabolic process"/>
    <property type="evidence" value="ECO:0007669"/>
    <property type="project" value="InterPro"/>
</dbReference>
<sequence>MTAQMSRYEKICQLIIVAPEDITGVSTATQAGPATKAGLERYPICGILYRRPNMLSQSQLKQMLDNSQSYSKIPLIFTCDEEGGRVTRLMSTVGTTWVGPMLDYEDQGPETAYDNAYTIGSDLASCGFNTDLAPVADVWTNPENTVIGDRAYSTDFNTAAELVAAAVEGFHDGGVGTVLKHFPGHGGTSTDSHDGATYLYRTLDQLRQGELIPFQAGIEAGADAVMMGHLIVPDLDDQPAPLSYEIVTGLLREEMGFDGVVMTDAMEMSALTKYYTGGQAAVMAIQAGVDILLCPGDLDGTIAALEEAVEDGSISEERLDQSVQRILTFKINRGLIPLA</sequence>
<reference evidence="7" key="2">
    <citation type="submission" date="2021-04" db="EMBL/GenBank/DDBJ databases">
        <authorList>
            <person name="Gilroy R."/>
        </authorList>
    </citation>
    <scope>NUCLEOTIDE SEQUENCE</scope>
    <source>
        <strain evidence="7">CHK192-8294</strain>
    </source>
</reference>
<dbReference type="InterPro" id="IPR036962">
    <property type="entry name" value="Glyco_hydro_3_N_sf"/>
</dbReference>
<name>A0A9D2SAI3_9FIRM</name>
<dbReference type="EC" id="3.2.1.52" evidence="3"/>
<comment type="catalytic activity">
    <reaction evidence="1">
        <text>Hydrolysis of terminal non-reducing N-acetyl-D-hexosamine residues in N-acetyl-beta-D-hexosaminides.</text>
        <dbReference type="EC" id="3.2.1.52"/>
    </reaction>
</comment>
<dbReference type="InterPro" id="IPR017853">
    <property type="entry name" value="GH"/>
</dbReference>
<feature type="domain" description="Glycoside hydrolase family 3 N-terminal" evidence="6">
    <location>
        <begin position="9"/>
        <end position="328"/>
    </location>
</feature>
<dbReference type="GO" id="GO:0004563">
    <property type="term" value="F:beta-N-acetylhexosaminidase activity"/>
    <property type="evidence" value="ECO:0007669"/>
    <property type="project" value="UniProtKB-EC"/>
</dbReference>
<keyword evidence="4 7" id="KW-0378">Hydrolase</keyword>
<evidence type="ECO:0000256" key="5">
    <source>
        <dbReference type="ARBA" id="ARBA00023295"/>
    </source>
</evidence>
<evidence type="ECO:0000256" key="1">
    <source>
        <dbReference type="ARBA" id="ARBA00001231"/>
    </source>
</evidence>
<reference evidence="7" key="1">
    <citation type="journal article" date="2021" name="PeerJ">
        <title>Extensive microbial diversity within the chicken gut microbiome revealed by metagenomics and culture.</title>
        <authorList>
            <person name="Gilroy R."/>
            <person name="Ravi A."/>
            <person name="Getino M."/>
            <person name="Pursley I."/>
            <person name="Horton D.L."/>
            <person name="Alikhan N.F."/>
            <person name="Baker D."/>
            <person name="Gharbi K."/>
            <person name="Hall N."/>
            <person name="Watson M."/>
            <person name="Adriaenssens E.M."/>
            <person name="Foster-Nyarko E."/>
            <person name="Jarju S."/>
            <person name="Secka A."/>
            <person name="Antonio M."/>
            <person name="Oren A."/>
            <person name="Chaudhuri R.R."/>
            <person name="La Ragione R."/>
            <person name="Hildebrand F."/>
            <person name="Pallen M.J."/>
        </authorList>
    </citation>
    <scope>NUCLEOTIDE SEQUENCE</scope>
    <source>
        <strain evidence="7">CHK192-8294</strain>
    </source>
</reference>
<dbReference type="PANTHER" id="PTHR30480:SF13">
    <property type="entry name" value="BETA-HEXOSAMINIDASE"/>
    <property type="match status" value="1"/>
</dbReference>
<dbReference type="Proteomes" id="UP000823921">
    <property type="component" value="Unassembled WGS sequence"/>
</dbReference>
<dbReference type="GO" id="GO:0009254">
    <property type="term" value="P:peptidoglycan turnover"/>
    <property type="evidence" value="ECO:0007669"/>
    <property type="project" value="TreeGrafter"/>
</dbReference>